<dbReference type="GO" id="GO:0001228">
    <property type="term" value="F:DNA-binding transcription activator activity, RNA polymerase II-specific"/>
    <property type="evidence" value="ECO:0007669"/>
    <property type="project" value="TreeGrafter"/>
</dbReference>
<feature type="compositionally biased region" description="Low complexity" evidence="2">
    <location>
        <begin position="256"/>
        <end position="271"/>
    </location>
</feature>
<feature type="domain" description="C2H2-type" evidence="3">
    <location>
        <begin position="671"/>
        <end position="699"/>
    </location>
</feature>
<dbReference type="SUPFAM" id="SSF57667">
    <property type="entry name" value="beta-beta-alpha zinc fingers"/>
    <property type="match status" value="5"/>
</dbReference>
<reference evidence="5" key="2">
    <citation type="submission" date="2018-07" db="EMBL/GenBank/DDBJ databases">
        <authorList>
            <person name="Quirk P.G."/>
            <person name="Krulwich T.A."/>
        </authorList>
    </citation>
    <scope>NUCLEOTIDE SEQUENCE</scope>
</reference>
<evidence type="ECO:0000259" key="3">
    <source>
        <dbReference type="PROSITE" id="PS50157"/>
    </source>
</evidence>
<feature type="compositionally biased region" description="Low complexity" evidence="2">
    <location>
        <begin position="94"/>
        <end position="105"/>
    </location>
</feature>
<feature type="region of interest" description="Disordered" evidence="2">
    <location>
        <begin position="94"/>
        <end position="147"/>
    </location>
</feature>
<dbReference type="PROSITE" id="PS50157">
    <property type="entry name" value="ZINC_FINGER_C2H2_2"/>
    <property type="match status" value="11"/>
</dbReference>
<dbReference type="FunFam" id="3.30.160.60:FF:002095">
    <property type="entry name" value="ras-responsive element-binding protein 1"/>
    <property type="match status" value="1"/>
</dbReference>
<feature type="domain" description="C2H2-type" evidence="3">
    <location>
        <begin position="1016"/>
        <end position="1039"/>
    </location>
</feature>
<feature type="compositionally biased region" description="Polar residues" evidence="2">
    <location>
        <begin position="1038"/>
        <end position="1047"/>
    </location>
</feature>
<dbReference type="OMA" id="QSVNTPC"/>
<feature type="compositionally biased region" description="Basic and acidic residues" evidence="2">
    <location>
        <begin position="272"/>
        <end position="285"/>
    </location>
</feature>
<dbReference type="EMBL" id="UFQT01000668">
    <property type="protein sequence ID" value="SSX26325.1"/>
    <property type="molecule type" value="Genomic_DNA"/>
</dbReference>
<dbReference type="PANTHER" id="PTHR46451">
    <property type="entry name" value="RAS-RESPONSIVE ELEMENT-BINDING PROTEIN 1"/>
    <property type="match status" value="1"/>
</dbReference>
<dbReference type="SMART" id="SM00355">
    <property type="entry name" value="ZnF_C2H2"/>
    <property type="match status" value="15"/>
</dbReference>
<dbReference type="Pfam" id="PF00096">
    <property type="entry name" value="zf-C2H2"/>
    <property type="match status" value="3"/>
</dbReference>
<reference evidence="4" key="1">
    <citation type="submission" date="2018-04" db="EMBL/GenBank/DDBJ databases">
        <authorList>
            <person name="Go L.Y."/>
            <person name="Mitchell J.A."/>
        </authorList>
    </citation>
    <scope>NUCLEOTIDE SEQUENCE</scope>
    <source>
        <tissue evidence="4">Whole organism</tissue>
    </source>
</reference>
<feature type="compositionally biased region" description="Polar residues" evidence="2">
    <location>
        <begin position="913"/>
        <end position="925"/>
    </location>
</feature>
<dbReference type="InterPro" id="IPR013087">
    <property type="entry name" value="Znf_C2H2_type"/>
</dbReference>
<feature type="compositionally biased region" description="Low complexity" evidence="2">
    <location>
        <begin position="1269"/>
        <end position="1280"/>
    </location>
</feature>
<dbReference type="FunFam" id="3.30.160.60:FF:001788">
    <property type="entry name" value="ras-responsive element-binding protein 1"/>
    <property type="match status" value="1"/>
</dbReference>
<keyword evidence="1" id="KW-0479">Metal-binding</keyword>
<dbReference type="GO" id="GO:0000978">
    <property type="term" value="F:RNA polymerase II cis-regulatory region sequence-specific DNA binding"/>
    <property type="evidence" value="ECO:0007669"/>
    <property type="project" value="TreeGrafter"/>
</dbReference>
<evidence type="ECO:0000313" key="5">
    <source>
        <dbReference type="EMBL" id="SSX26325.1"/>
    </source>
</evidence>
<organism evidence="5">
    <name type="scientific">Culicoides sonorensis</name>
    <name type="common">Biting midge</name>
    <dbReference type="NCBI Taxonomy" id="179676"/>
    <lineage>
        <taxon>Eukaryota</taxon>
        <taxon>Metazoa</taxon>
        <taxon>Ecdysozoa</taxon>
        <taxon>Arthropoda</taxon>
        <taxon>Hexapoda</taxon>
        <taxon>Insecta</taxon>
        <taxon>Pterygota</taxon>
        <taxon>Neoptera</taxon>
        <taxon>Endopterygota</taxon>
        <taxon>Diptera</taxon>
        <taxon>Nematocera</taxon>
        <taxon>Chironomoidea</taxon>
        <taxon>Ceratopogonidae</taxon>
        <taxon>Ceratopogoninae</taxon>
        <taxon>Culicoides</taxon>
        <taxon>Monoculicoides</taxon>
    </lineage>
</organism>
<feature type="domain" description="C2H2-type" evidence="3">
    <location>
        <begin position="643"/>
        <end position="670"/>
    </location>
</feature>
<feature type="compositionally biased region" description="Low complexity" evidence="2">
    <location>
        <begin position="496"/>
        <end position="505"/>
    </location>
</feature>
<keyword evidence="1" id="KW-0862">Zinc</keyword>
<dbReference type="GO" id="GO:0005634">
    <property type="term" value="C:nucleus"/>
    <property type="evidence" value="ECO:0007669"/>
    <property type="project" value="TreeGrafter"/>
</dbReference>
<accession>A0A336M7Z1</accession>
<dbReference type="EMBL" id="UFQS01000668">
    <property type="protein sequence ID" value="SSX05968.1"/>
    <property type="molecule type" value="Genomic_DNA"/>
</dbReference>
<sequence length="1665" mass="186632">MDLKIERPASVHSDSSVEPMETSLSNKTNVKAESDSIESDDNNTEESFINRNNHKINNDSIRRKNRLCVDDILKRFMPSSNLTNNSKLLTMKSNNSYHNKNNHNNNTDDVVGDIDGDERLNSSGNNNTTTTTTTTNNATLTTMTTGNNVGDENKTKKYVCPICDIISTTPHEFTAHIRGHNNDSSDDNQNYTCRICSKVLSSASSLDRHVLVHTGERPFKCKYCHLTFTTNGNMHRHIRTHKQHERENYESDDGSTDSSNSVASANSGNNNNHHDFASSGGEKRKISQTNSDDDATTTTTNKRKLKTINNNNNVINNNKPQTFCCPVCVRNDFSSMLSLENHMDSEHPTIPAKCRHCEIVFKSHKALNAHRCGSNILKNHPNVTQGFKDLTFVDFSSEKFPIIAKSLCEQSLRQTIANQVYECLKCSRAFPCASALDMHSKDCYDDKTPSKRVRNMSETSEEDAKRDDFFANLDLQNKSNAMMSFSTIGNSDLLSTPTSTTTTDKSPFHSPFNMSMNSSSNNNKYESRRMMTSSPSSYNQQNINNNNDTKDLADIQSIINVTSSSGGFWKQLDRPASLSDKDFDTSSLNKDDEEQQDAFTAEFRKMKMRGEFPCRLCTSVFPNLRALKGHNRVHLSAAGPGPYKCNMCPYLINDKAALIRHMRSHNGDRPYECAICNYAFTTKANCERHLRNRHGKNTRDEIKRSIIYHPTEDSSCDDPMKKMQMFVTPEQNKSNNHSRETSRDRTTPVSHLRDNFSSSASAFDVTPKIQVRSLEKLIEPVNREHAIPLAEKSKQNPILESKPMDLSMDVLDLSKKSSTKESEKILDDDEELDEDKPEFDTSFIEKNQQLLFLQHQLLSEALPKLNPAHYFQLLYRNFGFPSAFPFNPLLFQNTLLNPNTDLSEIKNSFLPNNQMSGGSMMTNPFASPPLSNNSSLSDSNSKLNDSLQASTPTPSVPEPITPVKFLDSPKSQSSQINTPIKPNVPPLSPGPVKMVIKNGVLMPKQKQRRYRTERPFACEHCSARFTLRSNMERHIKQQHPQYWSSRQKGSHHLMRRGPNITSSPLPTPPTPNSSLVNNNFGSNTFGGISDQVKYAILAQQLKARENNSTSMILQNALSHGGGGIATIVNNDDDEPKLVIDEEDDDNDDDEEFAENKNAELINNNNNTARKIAQNILEHAKKISNTNNMLFSSLKDTKEFEARLNANFIPKPQVEKQQKFVETSQNNGKEEDLASVSKLVDNATMSFRRYFNRPSDASNVDQSDEEGLVASGSASESNNSGTDDPNPTAQEGQKKKSAYSMAPNRVSCPYCQRMFPWSSSLRRHILTHTGQKPFKCSHCPLLFTTKSNCDRHLLRKHGDVESAMSVPVPIDEMPEPKKERVAPLPQAIASENLTKNSSGVTSSQSQMLQNLSQAITKAAEVQMNSALNSSPNSTNNTDLPFKCHLCECSFAERASCLDHIKQTHEQEFNLIISKVNLESESDFHTASPDDDEATDSKGKYPDYANRKVICVFCMRRFWSTEDLRRHVRTHSGERPFQCGICLRRFTLKHSMLRHRKKHAKQSGNNNSTGNSASDMSDDEISTSHATNGTCVQNKIPDLISKDLIWKLALAKKEQNGHAKNEETENTDNTASDLIGNLLGISDRGILNKLLSSPDEAAKLLGVRGSE</sequence>
<feature type="compositionally biased region" description="Low complexity" evidence="2">
    <location>
        <begin position="1561"/>
        <end position="1572"/>
    </location>
</feature>
<feature type="region of interest" description="Disordered" evidence="2">
    <location>
        <begin position="1252"/>
        <end position="1299"/>
    </location>
</feature>
<dbReference type="FunFam" id="3.30.160.60:FF:002383">
    <property type="entry name" value="Pebbled, isoform A"/>
    <property type="match status" value="1"/>
</dbReference>
<feature type="region of interest" description="Disordered" evidence="2">
    <location>
        <begin position="238"/>
        <end position="305"/>
    </location>
</feature>
<dbReference type="PANTHER" id="PTHR46451:SF1">
    <property type="entry name" value="RAS-RESPONSIVE ELEMENT-BINDING PROTEIN 1"/>
    <property type="match status" value="1"/>
</dbReference>
<feature type="domain" description="C2H2-type" evidence="3">
    <location>
        <begin position="612"/>
        <end position="634"/>
    </location>
</feature>
<dbReference type="GO" id="GO:0008270">
    <property type="term" value="F:zinc ion binding"/>
    <property type="evidence" value="ECO:0007669"/>
    <property type="project" value="UniProtKB-KW"/>
</dbReference>
<feature type="compositionally biased region" description="Polar residues" evidence="2">
    <location>
        <begin position="1281"/>
        <end position="1290"/>
    </location>
</feature>
<dbReference type="VEuPathDB" id="VectorBase:CSON013320"/>
<name>A0A336M7Z1_CULSO</name>
<protein>
    <submittedName>
        <fullName evidence="5">CSON013320 protein</fullName>
    </submittedName>
</protein>
<feature type="region of interest" description="Disordered" evidence="2">
    <location>
        <begin position="728"/>
        <end position="754"/>
    </location>
</feature>
<feature type="compositionally biased region" description="Polar residues" evidence="2">
    <location>
        <begin position="969"/>
        <end position="980"/>
    </location>
</feature>
<dbReference type="FunFam" id="3.30.160.60:FF:002512">
    <property type="entry name" value="Pebbled, isoform A"/>
    <property type="match status" value="1"/>
</dbReference>
<feature type="compositionally biased region" description="Low complexity" evidence="2">
    <location>
        <begin position="125"/>
        <end position="147"/>
    </location>
</feature>
<feature type="region of interest" description="Disordered" evidence="2">
    <location>
        <begin position="1552"/>
        <end position="1586"/>
    </location>
</feature>
<feature type="region of interest" description="Disordered" evidence="2">
    <location>
        <begin position="496"/>
        <end position="548"/>
    </location>
</feature>
<feature type="compositionally biased region" description="Polar residues" evidence="2">
    <location>
        <begin position="12"/>
        <end position="31"/>
    </location>
</feature>
<dbReference type="InterPro" id="IPR036236">
    <property type="entry name" value="Znf_C2H2_sf"/>
</dbReference>
<proteinExistence type="predicted"/>
<dbReference type="PROSITE" id="PS00028">
    <property type="entry name" value="ZINC_FINGER_C2H2_1"/>
    <property type="match status" value="11"/>
</dbReference>
<feature type="compositionally biased region" description="Acidic residues" evidence="2">
    <location>
        <begin position="35"/>
        <end position="44"/>
    </location>
</feature>
<gene>
    <name evidence="5" type="primary">CSON013320</name>
</gene>
<feature type="domain" description="C2H2-type" evidence="3">
    <location>
        <begin position="1507"/>
        <end position="1534"/>
    </location>
</feature>
<feature type="compositionally biased region" description="Low complexity" evidence="2">
    <location>
        <begin position="928"/>
        <end position="947"/>
    </location>
</feature>
<evidence type="ECO:0000256" key="1">
    <source>
        <dbReference type="PROSITE-ProRule" id="PRU00042"/>
    </source>
</evidence>
<feature type="domain" description="C2H2-type" evidence="3">
    <location>
        <begin position="219"/>
        <end position="246"/>
    </location>
</feature>
<evidence type="ECO:0000313" key="4">
    <source>
        <dbReference type="EMBL" id="SSX05968.1"/>
    </source>
</evidence>
<feature type="region of interest" description="Disordered" evidence="2">
    <location>
        <begin position="913"/>
        <end position="990"/>
    </location>
</feature>
<feature type="domain" description="C2H2-type" evidence="3">
    <location>
        <begin position="1535"/>
        <end position="1562"/>
    </location>
</feature>
<feature type="domain" description="C2H2-type" evidence="3">
    <location>
        <begin position="1305"/>
        <end position="1332"/>
    </location>
</feature>
<feature type="domain" description="C2H2-type" evidence="3">
    <location>
        <begin position="421"/>
        <end position="449"/>
    </location>
</feature>
<feature type="region of interest" description="Disordered" evidence="2">
    <location>
        <begin position="1"/>
        <end position="51"/>
    </location>
</feature>
<dbReference type="FunFam" id="3.30.160.60:FF:000682">
    <property type="entry name" value="ras-responsive element-binding protein 1 isoform X1"/>
    <property type="match status" value="1"/>
</dbReference>
<feature type="region of interest" description="Disordered" evidence="2">
    <location>
        <begin position="1037"/>
        <end position="1071"/>
    </location>
</feature>
<dbReference type="FunFam" id="3.30.160.60:FF:001782">
    <property type="entry name" value="Ras-responsive element-binding protein 1a"/>
    <property type="match status" value="1"/>
</dbReference>
<dbReference type="InterPro" id="IPR052795">
    <property type="entry name" value="RREB1"/>
</dbReference>
<feature type="domain" description="C2H2-type" evidence="3">
    <location>
        <begin position="191"/>
        <end position="218"/>
    </location>
</feature>
<evidence type="ECO:0000256" key="2">
    <source>
        <dbReference type="SAM" id="MobiDB-lite"/>
    </source>
</evidence>
<feature type="domain" description="C2H2-type" evidence="3">
    <location>
        <begin position="1440"/>
        <end position="1468"/>
    </location>
</feature>
<feature type="compositionally biased region" description="Low complexity" evidence="2">
    <location>
        <begin position="513"/>
        <end position="523"/>
    </location>
</feature>
<keyword evidence="1" id="KW-0863">Zinc-finger</keyword>
<dbReference type="Gene3D" id="3.30.160.60">
    <property type="entry name" value="Classic Zinc Finger"/>
    <property type="match status" value="10"/>
</dbReference>
<dbReference type="FunFam" id="3.30.160.60:FF:000813">
    <property type="entry name" value="ras-responsive element-binding protein 1 isoform X1"/>
    <property type="match status" value="1"/>
</dbReference>
<feature type="compositionally biased region" description="Basic and acidic residues" evidence="2">
    <location>
        <begin position="737"/>
        <end position="754"/>
    </location>
</feature>